<dbReference type="Proteomes" id="UP000515512">
    <property type="component" value="Chromosome"/>
</dbReference>
<evidence type="ECO:0008006" key="4">
    <source>
        <dbReference type="Google" id="ProtNLM"/>
    </source>
</evidence>
<proteinExistence type="predicted"/>
<keyword evidence="1" id="KW-0175">Coiled coil</keyword>
<accession>A0A7D6ZLB6</accession>
<name>A0A7D6ZLB6_9NOCA</name>
<reference evidence="2 3" key="1">
    <citation type="submission" date="2020-07" db="EMBL/GenBank/DDBJ databases">
        <authorList>
            <person name="Zhuang K."/>
            <person name="Ran Y."/>
        </authorList>
    </citation>
    <scope>NUCLEOTIDE SEQUENCE [LARGE SCALE GENOMIC DNA]</scope>
    <source>
        <strain evidence="2 3">WCH-YHL-001</strain>
    </source>
</reference>
<keyword evidence="3" id="KW-1185">Reference proteome</keyword>
<dbReference type="KEGG" id="nhu:H0264_18745"/>
<evidence type="ECO:0000313" key="2">
    <source>
        <dbReference type="EMBL" id="QLY33999.1"/>
    </source>
</evidence>
<dbReference type="RefSeq" id="WP_181585163.1">
    <property type="nucleotide sequence ID" value="NZ_CP059399.1"/>
</dbReference>
<dbReference type="AlphaFoldDB" id="A0A7D6ZLB6"/>
<evidence type="ECO:0000313" key="3">
    <source>
        <dbReference type="Proteomes" id="UP000515512"/>
    </source>
</evidence>
<gene>
    <name evidence="2" type="ORF">H0264_18745</name>
</gene>
<sequence length="122" mass="13876">MSHNGNDPILPVPSDLYNDIGGIEDRVRQLRRDIRVIRNQYAELRQSPDALRVDELGEPIAPTDAIGSAEHPLQWAEYHLQDTSEAIDSAHQSASRLSLTEAACEHREQQLEQRQTLIQRSR</sequence>
<organism evidence="2 3">
    <name type="scientific">Nocardia huaxiensis</name>
    <dbReference type="NCBI Taxonomy" id="2755382"/>
    <lineage>
        <taxon>Bacteria</taxon>
        <taxon>Bacillati</taxon>
        <taxon>Actinomycetota</taxon>
        <taxon>Actinomycetes</taxon>
        <taxon>Mycobacteriales</taxon>
        <taxon>Nocardiaceae</taxon>
        <taxon>Nocardia</taxon>
    </lineage>
</organism>
<dbReference type="EMBL" id="CP059399">
    <property type="protein sequence ID" value="QLY33999.1"/>
    <property type="molecule type" value="Genomic_DNA"/>
</dbReference>
<protein>
    <recommendedName>
        <fullName evidence="4">PE family protein</fullName>
    </recommendedName>
</protein>
<evidence type="ECO:0000256" key="1">
    <source>
        <dbReference type="SAM" id="Coils"/>
    </source>
</evidence>
<feature type="coiled-coil region" evidence="1">
    <location>
        <begin position="20"/>
        <end position="47"/>
    </location>
</feature>